<accession>A0A5B7TUT5</accession>
<dbReference type="AlphaFoldDB" id="A0A5B7TUT5"/>
<dbReference type="Proteomes" id="UP000306229">
    <property type="component" value="Chromosome"/>
</dbReference>
<dbReference type="KEGG" id="fbe:FF125_10725"/>
<gene>
    <name evidence="2" type="ORF">FF125_10725</name>
</gene>
<dbReference type="InterPro" id="IPR057382">
    <property type="entry name" value="TseH"/>
</dbReference>
<evidence type="ECO:0000313" key="2">
    <source>
        <dbReference type="EMBL" id="QCX38886.1"/>
    </source>
</evidence>
<proteinExistence type="predicted"/>
<name>A0A5B7TUT5_9FLAO</name>
<organism evidence="2 3">
    <name type="scientific">Aureibaculum algae</name>
    <dbReference type="NCBI Taxonomy" id="2584122"/>
    <lineage>
        <taxon>Bacteria</taxon>
        <taxon>Pseudomonadati</taxon>
        <taxon>Bacteroidota</taxon>
        <taxon>Flavobacteriia</taxon>
        <taxon>Flavobacteriales</taxon>
        <taxon>Flavobacteriaceae</taxon>
        <taxon>Aureibaculum</taxon>
    </lineage>
</organism>
<dbReference type="EMBL" id="CP040749">
    <property type="protein sequence ID" value="QCX38886.1"/>
    <property type="molecule type" value="Genomic_DNA"/>
</dbReference>
<dbReference type="Pfam" id="PF25218">
    <property type="entry name" value="TseH"/>
    <property type="match status" value="1"/>
</dbReference>
<dbReference type="OrthoDB" id="695573at2"/>
<dbReference type="RefSeq" id="WP_138949765.1">
    <property type="nucleotide sequence ID" value="NZ_CP040749.1"/>
</dbReference>
<feature type="domain" description="Type VI secretion system effector TseH-like" evidence="1">
    <location>
        <begin position="7"/>
        <end position="169"/>
    </location>
</feature>
<protein>
    <recommendedName>
        <fullName evidence="1">Type VI secretion system effector TseH-like domain-containing protein</fullName>
    </recommendedName>
</protein>
<reference evidence="2 3" key="1">
    <citation type="submission" date="2019-05" db="EMBL/GenBank/DDBJ databases">
        <title>Algicella ahnfeltiae gen. nov., sp. nov., a novel marine bacterium of the family Flavobacteriaceae isolated from a red alga.</title>
        <authorList>
            <person name="Nedashkovskaya O.I."/>
            <person name="Kukhlevskiy A.D."/>
            <person name="Kim S.-G."/>
            <person name="Zhukova N.V."/>
            <person name="Mikhailov V.V."/>
        </authorList>
    </citation>
    <scope>NUCLEOTIDE SEQUENCE [LARGE SCALE GENOMIC DNA]</scope>
    <source>
        <strain evidence="2 3">10Alg115</strain>
    </source>
</reference>
<evidence type="ECO:0000259" key="1">
    <source>
        <dbReference type="Pfam" id="PF25218"/>
    </source>
</evidence>
<keyword evidence="3" id="KW-1185">Reference proteome</keyword>
<evidence type="ECO:0000313" key="3">
    <source>
        <dbReference type="Proteomes" id="UP000306229"/>
    </source>
</evidence>
<sequence>MLKDATIIALAWPDTKVIQEGKWYDIPMKWVGVLKNGYYSAGHAAFLLINHNNKEVHYFDFGRYHTPIKYGRVRSKLTDPDIQMNIKAEIKNGEILNLDQLLFNRYRNKACHGDGRLLASIVKGINFELAYKKVKVMQDCEAIRYGPFELKGTNCSRFVVQVVLASSKNWFTKLLIRVPYTISATPRSNTKVLNDLSHYFEVNDNEIYKKKSKFYFFKKWFVY</sequence>